<feature type="region of interest" description="Disordered" evidence="2">
    <location>
        <begin position="443"/>
        <end position="464"/>
    </location>
</feature>
<dbReference type="GO" id="GO:0005886">
    <property type="term" value="C:plasma membrane"/>
    <property type="evidence" value="ECO:0007669"/>
    <property type="project" value="TreeGrafter"/>
</dbReference>
<keyword evidence="4" id="KW-1185">Reference proteome</keyword>
<feature type="binding site" evidence="1">
    <location>
        <position position="300"/>
    </location>
    <ligand>
        <name>Zn(2+)</name>
        <dbReference type="ChEBI" id="CHEBI:29105"/>
    </ligand>
</feature>
<dbReference type="Proteomes" id="UP000008370">
    <property type="component" value="Unassembled WGS sequence"/>
</dbReference>
<keyword evidence="1" id="KW-0862">Zinc</keyword>
<dbReference type="PANTHER" id="PTHR12736:SF7">
    <property type="entry name" value="LANC-LIKE PROTEIN 3"/>
    <property type="match status" value="1"/>
</dbReference>
<sequence>MPRYIPHDSSPSSDLTQIRADLVQAVQAGVARVQRHRSSKPSVYIGVGGHLLMYWHLAVTLPELQPCAAPTVEIVLFPLTHADSSAHTSFLETGIGTAALVLAQHLRTPSGSTNQREKAATRVIANAVKTATHEALDDDGCEVLYGRAGLLYALLFLRSQLKHSGGDADSDVLEQLVSDDTVKLLVDDIVARGEAGAKAYADELLANTRQRVPALMWRWHGKRYLGGAHGLAKICTEDVDPAGILQMLLRCPPAMLTPHWDALLDTLEWLLALQQPSGNWPHKAPHYAQAAGEEELVQWCHGAPGLLILFATLLRTFRADNAPLCVPEPIAHACRSALGRGGVLVYERGLLRKGVGLCHGVAGSVYALLAVSDVLDASRKARDPRATGEWFKKATQLAHLARSYQQLEARGEMSTPDRPYSLYEGVAGMVCAWADIVQHLDEPHGERKRGRNRTEMPGYDDFDV</sequence>
<dbReference type="KEGG" id="pco:PHACADRAFT_185888"/>
<dbReference type="InterPro" id="IPR007822">
    <property type="entry name" value="LANC-like"/>
</dbReference>
<organism evidence="3 4">
    <name type="scientific">Phanerochaete carnosa (strain HHB-10118-sp)</name>
    <name type="common">White-rot fungus</name>
    <name type="synonym">Peniophora carnosa</name>
    <dbReference type="NCBI Taxonomy" id="650164"/>
    <lineage>
        <taxon>Eukaryota</taxon>
        <taxon>Fungi</taxon>
        <taxon>Dikarya</taxon>
        <taxon>Basidiomycota</taxon>
        <taxon>Agaricomycotina</taxon>
        <taxon>Agaricomycetes</taxon>
        <taxon>Polyporales</taxon>
        <taxon>Phanerochaetaceae</taxon>
        <taxon>Phanerochaete</taxon>
    </lineage>
</organism>
<proteinExistence type="predicted"/>
<dbReference type="OrthoDB" id="10257263at2759"/>
<evidence type="ECO:0000256" key="2">
    <source>
        <dbReference type="SAM" id="MobiDB-lite"/>
    </source>
</evidence>
<dbReference type="GO" id="GO:0005975">
    <property type="term" value="P:carbohydrate metabolic process"/>
    <property type="evidence" value="ECO:0007669"/>
    <property type="project" value="InterPro"/>
</dbReference>
<feature type="binding site" evidence="1">
    <location>
        <position position="358"/>
    </location>
    <ligand>
        <name>Zn(2+)</name>
        <dbReference type="ChEBI" id="CHEBI:29105"/>
    </ligand>
</feature>
<dbReference type="InParanoid" id="K5UTA2"/>
<name>K5UTA2_PHACS</name>
<dbReference type="AlphaFoldDB" id="K5UTA2"/>
<dbReference type="EMBL" id="JH930474">
    <property type="protein sequence ID" value="EKM53181.1"/>
    <property type="molecule type" value="Genomic_DNA"/>
</dbReference>
<dbReference type="PANTHER" id="PTHR12736">
    <property type="entry name" value="LANC-LIKE PROTEIN"/>
    <property type="match status" value="1"/>
</dbReference>
<gene>
    <name evidence="3" type="ORF">PHACADRAFT_185888</name>
</gene>
<protein>
    <recommendedName>
        <fullName evidence="5">Lanthionine synthetase C-like protein</fullName>
    </recommendedName>
</protein>
<dbReference type="RefSeq" id="XP_007397877.1">
    <property type="nucleotide sequence ID" value="XM_007397815.1"/>
</dbReference>
<reference evidence="3 4" key="1">
    <citation type="journal article" date="2012" name="BMC Genomics">
        <title>Comparative genomics of the white-rot fungi, Phanerochaete carnosa and P. chrysosporium, to elucidate the genetic basis of the distinct wood types they colonize.</title>
        <authorList>
            <person name="Suzuki H."/>
            <person name="MacDonald J."/>
            <person name="Syed K."/>
            <person name="Salamov A."/>
            <person name="Hori C."/>
            <person name="Aerts A."/>
            <person name="Henrissat B."/>
            <person name="Wiebenga A."/>
            <person name="vanKuyk P.A."/>
            <person name="Barry K."/>
            <person name="Lindquist E."/>
            <person name="LaButti K."/>
            <person name="Lapidus A."/>
            <person name="Lucas S."/>
            <person name="Coutinho P."/>
            <person name="Gong Y."/>
            <person name="Samejima M."/>
            <person name="Mahadevan R."/>
            <person name="Abou-Zaid M."/>
            <person name="de Vries R.P."/>
            <person name="Igarashi K."/>
            <person name="Yadav J.S."/>
            <person name="Grigoriev I.V."/>
            <person name="Master E.R."/>
        </authorList>
    </citation>
    <scope>NUCLEOTIDE SEQUENCE [LARGE SCALE GENOMIC DNA]</scope>
    <source>
        <strain evidence="3 4">HHB-10118-sp</strain>
    </source>
</reference>
<feature type="binding site" evidence="1">
    <location>
        <position position="359"/>
    </location>
    <ligand>
        <name>Zn(2+)</name>
        <dbReference type="ChEBI" id="CHEBI:29105"/>
    </ligand>
</feature>
<dbReference type="InterPro" id="IPR012341">
    <property type="entry name" value="6hp_glycosidase-like_sf"/>
</dbReference>
<evidence type="ECO:0000256" key="1">
    <source>
        <dbReference type="PIRSR" id="PIRSR607822-1"/>
    </source>
</evidence>
<evidence type="ECO:0008006" key="5">
    <source>
        <dbReference type="Google" id="ProtNLM"/>
    </source>
</evidence>
<dbReference type="Pfam" id="PF05147">
    <property type="entry name" value="LANC_like"/>
    <property type="match status" value="1"/>
</dbReference>
<dbReference type="SUPFAM" id="SSF158745">
    <property type="entry name" value="LanC-like"/>
    <property type="match status" value="1"/>
</dbReference>
<keyword evidence="1" id="KW-0479">Metal-binding</keyword>
<dbReference type="HOGENOM" id="CLU_031140_0_0_1"/>
<accession>K5UTA2</accession>
<dbReference type="SMART" id="SM01260">
    <property type="entry name" value="LANC_like"/>
    <property type="match status" value="1"/>
</dbReference>
<dbReference type="PRINTS" id="PR01950">
    <property type="entry name" value="LANCSUPER"/>
</dbReference>
<dbReference type="Gene3D" id="1.50.10.10">
    <property type="match status" value="1"/>
</dbReference>
<evidence type="ECO:0000313" key="3">
    <source>
        <dbReference type="EMBL" id="EKM53181.1"/>
    </source>
</evidence>
<dbReference type="CDD" id="cd04794">
    <property type="entry name" value="euk_LANCL"/>
    <property type="match status" value="1"/>
</dbReference>
<dbReference type="GO" id="GO:0046872">
    <property type="term" value="F:metal ion binding"/>
    <property type="evidence" value="ECO:0007669"/>
    <property type="project" value="UniProtKB-KW"/>
</dbReference>
<evidence type="ECO:0000313" key="4">
    <source>
        <dbReference type="Proteomes" id="UP000008370"/>
    </source>
</evidence>
<dbReference type="GO" id="GO:0031179">
    <property type="term" value="P:peptide modification"/>
    <property type="evidence" value="ECO:0007669"/>
    <property type="project" value="InterPro"/>
</dbReference>
<dbReference type="GeneID" id="18910315"/>